<sequence>MHAPRAACLTTSLLLLLYTDIHSLRPAPQPVKRPPHTESSALPAQRRPKRHAARSPTITQQLRNDRVGLAAKQQQKPVLGGLAGSDPECAPKHLISGFFPLHCDQVSYSCSGQDPRLDQAYVINKV</sequence>
<dbReference type="Proteomes" id="UP000245783">
    <property type="component" value="Unassembled WGS sequence"/>
</dbReference>
<organism evidence="3 4">
    <name type="scientific">Ceraceosorus guamensis</name>
    <dbReference type="NCBI Taxonomy" id="1522189"/>
    <lineage>
        <taxon>Eukaryota</taxon>
        <taxon>Fungi</taxon>
        <taxon>Dikarya</taxon>
        <taxon>Basidiomycota</taxon>
        <taxon>Ustilaginomycotina</taxon>
        <taxon>Exobasidiomycetes</taxon>
        <taxon>Ceraceosorales</taxon>
        <taxon>Ceraceosoraceae</taxon>
        <taxon>Ceraceosorus</taxon>
    </lineage>
</organism>
<feature type="signal peptide" evidence="2">
    <location>
        <begin position="1"/>
        <end position="23"/>
    </location>
</feature>
<keyword evidence="4" id="KW-1185">Reference proteome</keyword>
<dbReference type="EMBL" id="KZ819396">
    <property type="protein sequence ID" value="PWN41264.1"/>
    <property type="molecule type" value="Genomic_DNA"/>
</dbReference>
<evidence type="ECO:0008006" key="5">
    <source>
        <dbReference type="Google" id="ProtNLM"/>
    </source>
</evidence>
<dbReference type="RefSeq" id="XP_025368424.1">
    <property type="nucleotide sequence ID" value="XM_025510717.1"/>
</dbReference>
<evidence type="ECO:0000256" key="2">
    <source>
        <dbReference type="SAM" id="SignalP"/>
    </source>
</evidence>
<dbReference type="InParanoid" id="A0A316VVE8"/>
<evidence type="ECO:0000313" key="4">
    <source>
        <dbReference type="Proteomes" id="UP000245783"/>
    </source>
</evidence>
<evidence type="ECO:0000256" key="1">
    <source>
        <dbReference type="SAM" id="MobiDB-lite"/>
    </source>
</evidence>
<proteinExistence type="predicted"/>
<feature type="region of interest" description="Disordered" evidence="1">
    <location>
        <begin position="25"/>
        <end position="65"/>
    </location>
</feature>
<evidence type="ECO:0000313" key="3">
    <source>
        <dbReference type="EMBL" id="PWN41264.1"/>
    </source>
</evidence>
<keyword evidence="2" id="KW-0732">Signal</keyword>
<protein>
    <recommendedName>
        <fullName evidence="5">Secreted protein</fullName>
    </recommendedName>
</protein>
<accession>A0A316VVE8</accession>
<feature type="chain" id="PRO_5016397075" description="Secreted protein" evidence="2">
    <location>
        <begin position="24"/>
        <end position="126"/>
    </location>
</feature>
<reference evidence="3 4" key="1">
    <citation type="journal article" date="2018" name="Mol. Biol. Evol.">
        <title>Broad Genomic Sampling Reveals a Smut Pathogenic Ancestry of the Fungal Clade Ustilaginomycotina.</title>
        <authorList>
            <person name="Kijpornyongpan T."/>
            <person name="Mondo S.J."/>
            <person name="Barry K."/>
            <person name="Sandor L."/>
            <person name="Lee J."/>
            <person name="Lipzen A."/>
            <person name="Pangilinan J."/>
            <person name="LaButti K."/>
            <person name="Hainaut M."/>
            <person name="Henrissat B."/>
            <person name="Grigoriev I.V."/>
            <person name="Spatafora J.W."/>
            <person name="Aime M.C."/>
        </authorList>
    </citation>
    <scope>NUCLEOTIDE SEQUENCE [LARGE SCALE GENOMIC DNA]</scope>
    <source>
        <strain evidence="3 4">MCA 4658</strain>
    </source>
</reference>
<gene>
    <name evidence="3" type="ORF">IE81DRAFT_182889</name>
</gene>
<dbReference type="AlphaFoldDB" id="A0A316VVE8"/>
<name>A0A316VVE8_9BASI</name>
<dbReference type="GeneID" id="37032587"/>